<reference evidence="2" key="1">
    <citation type="submission" date="2018-05" db="EMBL/GenBank/DDBJ databases">
        <authorList>
            <person name="Lanie J.A."/>
            <person name="Ng W.-L."/>
            <person name="Kazmierczak K.M."/>
            <person name="Andrzejewski T.M."/>
            <person name="Davidsen T.M."/>
            <person name="Wayne K.J."/>
            <person name="Tettelin H."/>
            <person name="Glass J.I."/>
            <person name="Rusch D."/>
            <person name="Podicherti R."/>
            <person name="Tsui H.-C.T."/>
            <person name="Winkler M.E."/>
        </authorList>
    </citation>
    <scope>NUCLEOTIDE SEQUENCE</scope>
</reference>
<dbReference type="AlphaFoldDB" id="A0A382GZQ1"/>
<accession>A0A382GZQ1</accession>
<keyword evidence="1" id="KW-0812">Transmembrane</keyword>
<sequence length="162" mass="17830">MSVAEISVAFAGFAGIITAVVSNKSSGWDPGNLNRFRLMIFSSLSATVASLMPFVFLLNSDHVNWTWNIGLLGVYLLGFSTYIIRSFILARRNLNNYVSFAISFLAVSATLVQFAALLGLVTPNLGIYFLGVFYLFFQSCIAFIRLVTQAILRPVEPRTDGL</sequence>
<feature type="transmembrane region" description="Helical" evidence="1">
    <location>
        <begin position="38"/>
        <end position="59"/>
    </location>
</feature>
<gene>
    <name evidence="2" type="ORF">METZ01_LOCUS233382</name>
</gene>
<name>A0A382GZQ1_9ZZZZ</name>
<evidence type="ECO:0000313" key="2">
    <source>
        <dbReference type="EMBL" id="SVB80528.1"/>
    </source>
</evidence>
<feature type="transmembrane region" description="Helical" evidence="1">
    <location>
        <begin position="127"/>
        <end position="148"/>
    </location>
</feature>
<dbReference type="EMBL" id="UINC01058360">
    <property type="protein sequence ID" value="SVB80528.1"/>
    <property type="molecule type" value="Genomic_DNA"/>
</dbReference>
<keyword evidence="1" id="KW-0472">Membrane</keyword>
<feature type="transmembrane region" description="Helical" evidence="1">
    <location>
        <begin position="6"/>
        <end position="26"/>
    </location>
</feature>
<keyword evidence="1" id="KW-1133">Transmembrane helix</keyword>
<proteinExistence type="predicted"/>
<feature type="transmembrane region" description="Helical" evidence="1">
    <location>
        <begin position="96"/>
        <end position="121"/>
    </location>
</feature>
<evidence type="ECO:0000256" key="1">
    <source>
        <dbReference type="SAM" id="Phobius"/>
    </source>
</evidence>
<protein>
    <submittedName>
        <fullName evidence="2">Uncharacterized protein</fullName>
    </submittedName>
</protein>
<organism evidence="2">
    <name type="scientific">marine metagenome</name>
    <dbReference type="NCBI Taxonomy" id="408172"/>
    <lineage>
        <taxon>unclassified sequences</taxon>
        <taxon>metagenomes</taxon>
        <taxon>ecological metagenomes</taxon>
    </lineage>
</organism>
<feature type="transmembrane region" description="Helical" evidence="1">
    <location>
        <begin position="65"/>
        <end position="84"/>
    </location>
</feature>